<reference evidence="1" key="4">
    <citation type="submission" date="2019-03" db="UniProtKB">
        <authorList>
            <consortium name="EnsemblPlants"/>
        </authorList>
    </citation>
    <scope>IDENTIFICATION</scope>
</reference>
<evidence type="ECO:0000313" key="1">
    <source>
        <dbReference type="EnsemblPlants" id="AET4Gv20209200.9"/>
    </source>
</evidence>
<dbReference type="Gramene" id="AET4Gv20209200.9">
    <property type="protein sequence ID" value="AET4Gv20209200.9"/>
    <property type="gene ID" value="AET4Gv20209200"/>
</dbReference>
<protein>
    <submittedName>
        <fullName evidence="1">Uncharacterized protein</fullName>
    </submittedName>
</protein>
<evidence type="ECO:0000313" key="2">
    <source>
        <dbReference type="Proteomes" id="UP000015105"/>
    </source>
</evidence>
<sequence>LSRMLSGCVWKTRGIRKNHEAVSLRQLDIFCNGGKRMHLVATSL</sequence>
<dbReference type="EnsemblPlants" id="AET4Gv20209200.9">
    <property type="protein sequence ID" value="AET4Gv20209200.9"/>
    <property type="gene ID" value="AET4Gv20209200"/>
</dbReference>
<dbReference type="AlphaFoldDB" id="A0A453HJU9"/>
<accession>A0A453HJU9</accession>
<name>A0A453HJU9_AEGTS</name>
<dbReference type="Proteomes" id="UP000015105">
    <property type="component" value="Chromosome 4D"/>
</dbReference>
<proteinExistence type="predicted"/>
<reference evidence="1" key="3">
    <citation type="journal article" date="2017" name="Nature">
        <title>Genome sequence of the progenitor of the wheat D genome Aegilops tauschii.</title>
        <authorList>
            <person name="Luo M.C."/>
            <person name="Gu Y.Q."/>
            <person name="Puiu D."/>
            <person name="Wang H."/>
            <person name="Twardziok S.O."/>
            <person name="Deal K.R."/>
            <person name="Huo N."/>
            <person name="Zhu T."/>
            <person name="Wang L."/>
            <person name="Wang Y."/>
            <person name="McGuire P.E."/>
            <person name="Liu S."/>
            <person name="Long H."/>
            <person name="Ramasamy R.K."/>
            <person name="Rodriguez J.C."/>
            <person name="Van S.L."/>
            <person name="Yuan L."/>
            <person name="Wang Z."/>
            <person name="Xia Z."/>
            <person name="Xiao L."/>
            <person name="Anderson O.D."/>
            <person name="Ouyang S."/>
            <person name="Liang Y."/>
            <person name="Zimin A.V."/>
            <person name="Pertea G."/>
            <person name="Qi P."/>
            <person name="Bennetzen J.L."/>
            <person name="Dai X."/>
            <person name="Dawson M.W."/>
            <person name="Muller H.G."/>
            <person name="Kugler K."/>
            <person name="Rivarola-Duarte L."/>
            <person name="Spannagl M."/>
            <person name="Mayer K.F.X."/>
            <person name="Lu F.H."/>
            <person name="Bevan M.W."/>
            <person name="Leroy P."/>
            <person name="Li P."/>
            <person name="You F.M."/>
            <person name="Sun Q."/>
            <person name="Liu Z."/>
            <person name="Lyons E."/>
            <person name="Wicker T."/>
            <person name="Salzberg S.L."/>
            <person name="Devos K.M."/>
            <person name="Dvorak J."/>
        </authorList>
    </citation>
    <scope>NUCLEOTIDE SEQUENCE [LARGE SCALE GENOMIC DNA]</scope>
    <source>
        <strain evidence="1">cv. AL8/78</strain>
    </source>
</reference>
<reference evidence="1" key="5">
    <citation type="journal article" date="2021" name="G3 (Bethesda)">
        <title>Aegilops tauschii genome assembly Aet v5.0 features greater sequence contiguity and improved annotation.</title>
        <authorList>
            <person name="Wang L."/>
            <person name="Zhu T."/>
            <person name="Rodriguez J.C."/>
            <person name="Deal K.R."/>
            <person name="Dubcovsky J."/>
            <person name="McGuire P.E."/>
            <person name="Lux T."/>
            <person name="Spannagl M."/>
            <person name="Mayer K.F.X."/>
            <person name="Baldrich P."/>
            <person name="Meyers B.C."/>
            <person name="Huo N."/>
            <person name="Gu Y.Q."/>
            <person name="Zhou H."/>
            <person name="Devos K.M."/>
            <person name="Bennetzen J.L."/>
            <person name="Unver T."/>
            <person name="Budak H."/>
            <person name="Gulick P.J."/>
            <person name="Galiba G."/>
            <person name="Kalapos B."/>
            <person name="Nelson D.R."/>
            <person name="Li P."/>
            <person name="You F.M."/>
            <person name="Luo M.C."/>
            <person name="Dvorak J."/>
        </authorList>
    </citation>
    <scope>NUCLEOTIDE SEQUENCE [LARGE SCALE GENOMIC DNA]</scope>
    <source>
        <strain evidence="1">cv. AL8/78</strain>
    </source>
</reference>
<reference evidence="2" key="2">
    <citation type="journal article" date="2017" name="Nat. Plants">
        <title>The Aegilops tauschii genome reveals multiple impacts of transposons.</title>
        <authorList>
            <person name="Zhao G."/>
            <person name="Zou C."/>
            <person name="Li K."/>
            <person name="Wang K."/>
            <person name="Li T."/>
            <person name="Gao L."/>
            <person name="Zhang X."/>
            <person name="Wang H."/>
            <person name="Yang Z."/>
            <person name="Liu X."/>
            <person name="Jiang W."/>
            <person name="Mao L."/>
            <person name="Kong X."/>
            <person name="Jiao Y."/>
            <person name="Jia J."/>
        </authorList>
    </citation>
    <scope>NUCLEOTIDE SEQUENCE [LARGE SCALE GENOMIC DNA]</scope>
    <source>
        <strain evidence="2">cv. AL8/78</strain>
    </source>
</reference>
<reference evidence="2" key="1">
    <citation type="journal article" date="2014" name="Science">
        <title>Ancient hybridizations among the ancestral genomes of bread wheat.</title>
        <authorList>
            <consortium name="International Wheat Genome Sequencing Consortium,"/>
            <person name="Marcussen T."/>
            <person name="Sandve S.R."/>
            <person name="Heier L."/>
            <person name="Spannagl M."/>
            <person name="Pfeifer M."/>
            <person name="Jakobsen K.S."/>
            <person name="Wulff B.B."/>
            <person name="Steuernagel B."/>
            <person name="Mayer K.F."/>
            <person name="Olsen O.A."/>
        </authorList>
    </citation>
    <scope>NUCLEOTIDE SEQUENCE [LARGE SCALE GENOMIC DNA]</scope>
    <source>
        <strain evidence="2">cv. AL8/78</strain>
    </source>
</reference>
<organism evidence="1 2">
    <name type="scientific">Aegilops tauschii subsp. strangulata</name>
    <name type="common">Goatgrass</name>
    <dbReference type="NCBI Taxonomy" id="200361"/>
    <lineage>
        <taxon>Eukaryota</taxon>
        <taxon>Viridiplantae</taxon>
        <taxon>Streptophyta</taxon>
        <taxon>Embryophyta</taxon>
        <taxon>Tracheophyta</taxon>
        <taxon>Spermatophyta</taxon>
        <taxon>Magnoliopsida</taxon>
        <taxon>Liliopsida</taxon>
        <taxon>Poales</taxon>
        <taxon>Poaceae</taxon>
        <taxon>BOP clade</taxon>
        <taxon>Pooideae</taxon>
        <taxon>Triticodae</taxon>
        <taxon>Triticeae</taxon>
        <taxon>Triticinae</taxon>
        <taxon>Aegilops</taxon>
    </lineage>
</organism>
<keyword evidence="2" id="KW-1185">Reference proteome</keyword>